<dbReference type="Proteomes" id="UP001519272">
    <property type="component" value="Unassembled WGS sequence"/>
</dbReference>
<protein>
    <submittedName>
        <fullName evidence="1">Uncharacterized protein</fullName>
    </submittedName>
</protein>
<evidence type="ECO:0000313" key="1">
    <source>
        <dbReference type="EMBL" id="MBP1907652.1"/>
    </source>
</evidence>
<evidence type="ECO:0000313" key="2">
    <source>
        <dbReference type="Proteomes" id="UP001519272"/>
    </source>
</evidence>
<comment type="caution">
    <text evidence="1">The sequence shown here is derived from an EMBL/GenBank/DDBJ whole genome shotgun (WGS) entry which is preliminary data.</text>
</comment>
<gene>
    <name evidence="1" type="ORF">J2Z32_004332</name>
</gene>
<accession>A0ABS4FYK3</accession>
<name>A0ABS4FYK3_9BACL</name>
<dbReference type="RefSeq" id="WP_210091223.1">
    <property type="nucleotide sequence ID" value="NZ_JAGGKG010000030.1"/>
</dbReference>
<dbReference type="EMBL" id="JAGGKG010000030">
    <property type="protein sequence ID" value="MBP1907652.1"/>
    <property type="molecule type" value="Genomic_DNA"/>
</dbReference>
<organism evidence="1 2">
    <name type="scientific">Paenibacillus turicensis</name>
    <dbReference type="NCBI Taxonomy" id="160487"/>
    <lineage>
        <taxon>Bacteria</taxon>
        <taxon>Bacillati</taxon>
        <taxon>Bacillota</taxon>
        <taxon>Bacilli</taxon>
        <taxon>Bacillales</taxon>
        <taxon>Paenibacillaceae</taxon>
        <taxon>Paenibacillus</taxon>
    </lineage>
</organism>
<reference evidence="1 2" key="1">
    <citation type="submission" date="2021-03" db="EMBL/GenBank/DDBJ databases">
        <title>Genomic Encyclopedia of Type Strains, Phase IV (KMG-IV): sequencing the most valuable type-strain genomes for metagenomic binning, comparative biology and taxonomic classification.</title>
        <authorList>
            <person name="Goeker M."/>
        </authorList>
    </citation>
    <scope>NUCLEOTIDE SEQUENCE [LARGE SCALE GENOMIC DNA]</scope>
    <source>
        <strain evidence="1 2">DSM 14349</strain>
    </source>
</reference>
<proteinExistence type="predicted"/>
<sequence>MSDKLEAIEVVIKFLNDSNSKTLLMKGYDNDAKLRVVLSCLNKHFDKGIIRTSSMSNIPDLINGTFNKRLLPNTIKSTAVYRIGKITVNISSYTTNTSKNPLGNHNTFTIFFPVQTVLDDSKRYKKFLTELKNTNSKKVILITTNEWGIENWDIENQVDQVFFYSVEEDNPQLMNNLRSNGAIPRLV</sequence>
<keyword evidence="2" id="KW-1185">Reference proteome</keyword>